<proteinExistence type="predicted"/>
<gene>
    <name evidence="2" type="primary">yhcI</name>
    <name evidence="2" type="ORF">GCM10007140_28020</name>
</gene>
<evidence type="ECO:0000256" key="1">
    <source>
        <dbReference type="SAM" id="Phobius"/>
    </source>
</evidence>
<comment type="caution">
    <text evidence="2">The sequence shown here is derived from an EMBL/GenBank/DDBJ whole genome shotgun (WGS) entry which is preliminary data.</text>
</comment>
<evidence type="ECO:0008006" key="4">
    <source>
        <dbReference type="Google" id="ProtNLM"/>
    </source>
</evidence>
<dbReference type="GO" id="GO:0005886">
    <property type="term" value="C:plasma membrane"/>
    <property type="evidence" value="ECO:0007669"/>
    <property type="project" value="UniProtKB-SubCell"/>
</dbReference>
<reference evidence="2" key="1">
    <citation type="journal article" date="2014" name="Int. J. Syst. Evol. Microbiol.">
        <title>Complete genome sequence of Corynebacterium casei LMG S-19264T (=DSM 44701T), isolated from a smear-ripened cheese.</title>
        <authorList>
            <consortium name="US DOE Joint Genome Institute (JGI-PGF)"/>
            <person name="Walter F."/>
            <person name="Albersmeier A."/>
            <person name="Kalinowski J."/>
            <person name="Ruckert C."/>
        </authorList>
    </citation>
    <scope>NUCLEOTIDE SEQUENCE</scope>
    <source>
        <strain evidence="2">CGMCC 1.12698</strain>
    </source>
</reference>
<dbReference type="EMBL" id="BMFK01000002">
    <property type="protein sequence ID" value="GGE76716.1"/>
    <property type="molecule type" value="Genomic_DNA"/>
</dbReference>
<feature type="transmembrane region" description="Helical" evidence="1">
    <location>
        <begin position="300"/>
        <end position="323"/>
    </location>
</feature>
<keyword evidence="1" id="KW-0472">Membrane</keyword>
<dbReference type="AlphaFoldDB" id="A0A917ET40"/>
<sequence length="327" mass="36612">MSKFFKLIKNEFVKMFKTKSAIAPFLILALLIIGIPVAGKMMSKEEAKVESKSDWKTSIIEDNKEIEQRLQMTKEQILATPIEKDPMLKNPDIEDYQKNAYHLEHDISTNTGAIGHMFGSLKFVSSVIFLMIIVYASTSVAREYAFGTIKFLLIRPVSRFQILMSKLVMVLLAALIFYIFSAVLGYIVGGFFEGFVAETYRTVDIVDGKIVEGSLIVELGRMIGFEVIELLPYVALAFFISILMKSVGASIGVTMFLNFVVSGLTFGLLRGYEWSKYILFMHGDLGSIYAGATVVKGMTLGFSIIILVLYAVVFYALSFVTFLKRDI</sequence>
<dbReference type="PANTHER" id="PTHR37305">
    <property type="entry name" value="INTEGRAL MEMBRANE PROTEIN-RELATED"/>
    <property type="match status" value="1"/>
</dbReference>
<keyword evidence="1" id="KW-0812">Transmembrane</keyword>
<dbReference type="Pfam" id="PF12679">
    <property type="entry name" value="ABC2_membrane_2"/>
    <property type="match status" value="1"/>
</dbReference>
<dbReference type="GO" id="GO:0140359">
    <property type="term" value="F:ABC-type transporter activity"/>
    <property type="evidence" value="ECO:0007669"/>
    <property type="project" value="InterPro"/>
</dbReference>
<keyword evidence="3" id="KW-1185">Reference proteome</keyword>
<feature type="transmembrane region" description="Helical" evidence="1">
    <location>
        <begin position="167"/>
        <end position="192"/>
    </location>
</feature>
<dbReference type="Proteomes" id="UP000605259">
    <property type="component" value="Unassembled WGS sequence"/>
</dbReference>
<accession>A0A917ET40</accession>
<feature type="transmembrane region" description="Helical" evidence="1">
    <location>
        <begin position="251"/>
        <end position="272"/>
    </location>
</feature>
<feature type="transmembrane region" description="Helical" evidence="1">
    <location>
        <begin position="223"/>
        <end position="244"/>
    </location>
</feature>
<dbReference type="RefSeq" id="WP_188389101.1">
    <property type="nucleotide sequence ID" value="NZ_BMFK01000002.1"/>
</dbReference>
<feature type="transmembrane region" description="Helical" evidence="1">
    <location>
        <begin position="123"/>
        <end position="146"/>
    </location>
</feature>
<organism evidence="2 3">
    <name type="scientific">Priestia taiwanensis</name>
    <dbReference type="NCBI Taxonomy" id="1347902"/>
    <lineage>
        <taxon>Bacteria</taxon>
        <taxon>Bacillati</taxon>
        <taxon>Bacillota</taxon>
        <taxon>Bacilli</taxon>
        <taxon>Bacillales</taxon>
        <taxon>Bacillaceae</taxon>
        <taxon>Priestia</taxon>
    </lineage>
</organism>
<evidence type="ECO:0000313" key="2">
    <source>
        <dbReference type="EMBL" id="GGE76716.1"/>
    </source>
</evidence>
<name>A0A917ET40_9BACI</name>
<dbReference type="PANTHER" id="PTHR37305:SF1">
    <property type="entry name" value="MEMBRANE PROTEIN"/>
    <property type="match status" value="1"/>
</dbReference>
<evidence type="ECO:0000313" key="3">
    <source>
        <dbReference type="Proteomes" id="UP000605259"/>
    </source>
</evidence>
<reference evidence="2" key="2">
    <citation type="submission" date="2020-09" db="EMBL/GenBank/DDBJ databases">
        <authorList>
            <person name="Sun Q."/>
            <person name="Zhou Y."/>
        </authorList>
    </citation>
    <scope>NUCLEOTIDE SEQUENCE</scope>
    <source>
        <strain evidence="2">CGMCC 1.12698</strain>
    </source>
</reference>
<protein>
    <recommendedName>
        <fullName evidence="4">ABC transporter permease</fullName>
    </recommendedName>
</protein>
<keyword evidence="1" id="KW-1133">Transmembrane helix</keyword>
<feature type="transmembrane region" description="Helical" evidence="1">
    <location>
        <begin position="21"/>
        <end position="39"/>
    </location>
</feature>